<proteinExistence type="predicted"/>
<dbReference type="InterPro" id="IPR039561">
    <property type="entry name" value="Peptidase_M15C"/>
</dbReference>
<reference evidence="2 3" key="1">
    <citation type="submission" date="2016-01" db="EMBL/GenBank/DDBJ databases">
        <authorList>
            <person name="Oliw E.H."/>
        </authorList>
    </citation>
    <scope>NUCLEOTIDE SEQUENCE [LARGE SCALE GENOMIC DNA]</scope>
    <source>
        <strain evidence="2">LMG 22029</strain>
    </source>
</reference>
<keyword evidence="2" id="KW-0378">Hydrolase</keyword>
<dbReference type="Pfam" id="PF13539">
    <property type="entry name" value="Peptidase_M15_4"/>
    <property type="match status" value="1"/>
</dbReference>
<dbReference type="SUPFAM" id="SSF55166">
    <property type="entry name" value="Hedgehog/DD-peptidase"/>
    <property type="match status" value="1"/>
</dbReference>
<dbReference type="EMBL" id="FCOC02000006">
    <property type="protein sequence ID" value="SAL29634.1"/>
    <property type="molecule type" value="Genomic_DNA"/>
</dbReference>
<keyword evidence="2" id="KW-0645">Protease</keyword>
<gene>
    <name evidence="2" type="ORF">AWB64_02539</name>
</gene>
<dbReference type="GO" id="GO:0004180">
    <property type="term" value="F:carboxypeptidase activity"/>
    <property type="evidence" value="ECO:0007669"/>
    <property type="project" value="UniProtKB-KW"/>
</dbReference>
<dbReference type="InterPro" id="IPR009045">
    <property type="entry name" value="Zn_M74/Hedgehog-like"/>
</dbReference>
<name>A0A158GBY1_CABSO</name>
<sequence length="242" mass="27555">MRVRTSARQAFAKDRLAYSVKISRMSFIDARRVLLGRRLLILSTAGILVAPPLVALVMRKRQLFQYDDDLRVPDEKIAALLNGEQLVPPPPLPPDVFATREVEQVRPALKDASRDWNLLDADFRTRLLLVYKIMREQHGYEMALLEGYRSPERQNRLALMGSNITNAGAFQSYHQYGLAADNAFLQNGKIVISEKDAWAMRGYQLYGETAESVGLTWGGRWKMMDLGHVEYHKPGFKIGQPH</sequence>
<keyword evidence="2" id="KW-0121">Carboxypeptidase</keyword>
<protein>
    <submittedName>
        <fullName evidence="2">Serine-type D-Ala-D-Ala carboxypeptidase domain protein</fullName>
    </submittedName>
</protein>
<feature type="domain" description="Peptidase M15C" evidence="1">
    <location>
        <begin position="166"/>
        <end position="231"/>
    </location>
</feature>
<organism evidence="2 3">
    <name type="scientific">Caballeronia sordidicola</name>
    <name type="common">Burkholderia sordidicola</name>
    <dbReference type="NCBI Taxonomy" id="196367"/>
    <lineage>
        <taxon>Bacteria</taxon>
        <taxon>Pseudomonadati</taxon>
        <taxon>Pseudomonadota</taxon>
        <taxon>Betaproteobacteria</taxon>
        <taxon>Burkholderiales</taxon>
        <taxon>Burkholderiaceae</taxon>
        <taxon>Caballeronia</taxon>
    </lineage>
</organism>
<dbReference type="Gene3D" id="3.30.1380.10">
    <property type="match status" value="1"/>
</dbReference>
<evidence type="ECO:0000313" key="3">
    <source>
        <dbReference type="Proteomes" id="UP000054893"/>
    </source>
</evidence>
<evidence type="ECO:0000313" key="2">
    <source>
        <dbReference type="EMBL" id="SAL29634.1"/>
    </source>
</evidence>
<evidence type="ECO:0000259" key="1">
    <source>
        <dbReference type="Pfam" id="PF13539"/>
    </source>
</evidence>
<dbReference type="CDD" id="cd14845">
    <property type="entry name" value="L-Ala-D-Glu_peptidase_like"/>
    <property type="match status" value="1"/>
</dbReference>
<accession>A0A158GBY1</accession>
<dbReference type="AlphaFoldDB" id="A0A158GBY1"/>
<dbReference type="Proteomes" id="UP000054893">
    <property type="component" value="Unassembled WGS sequence"/>
</dbReference>